<dbReference type="GO" id="GO:0016810">
    <property type="term" value="F:hydrolase activity, acting on carbon-nitrogen (but not peptide) bonds"/>
    <property type="evidence" value="ECO:0007669"/>
    <property type="project" value="InterPro"/>
</dbReference>
<dbReference type="GO" id="GO:0005576">
    <property type="term" value="C:extracellular region"/>
    <property type="evidence" value="ECO:0007669"/>
    <property type="project" value="UniProtKB-SubCell"/>
</dbReference>
<gene>
    <name evidence="4" type="ORF">OPDIPICF_04470</name>
</gene>
<dbReference type="AlphaFoldDB" id="A0A5S9PF20"/>
<evidence type="ECO:0000313" key="5">
    <source>
        <dbReference type="Proteomes" id="UP000441399"/>
    </source>
</evidence>
<dbReference type="GO" id="GO:0005975">
    <property type="term" value="P:carbohydrate metabolic process"/>
    <property type="evidence" value="ECO:0007669"/>
    <property type="project" value="InterPro"/>
</dbReference>
<dbReference type="InterPro" id="IPR011330">
    <property type="entry name" value="Glyco_hydro/deAcase_b/a-brl"/>
</dbReference>
<protein>
    <recommendedName>
        <fullName evidence="3">NodB homology domain-containing protein</fullName>
    </recommendedName>
</protein>
<organism evidence="4 5">
    <name type="scientific">BD1-7 clade bacterium</name>
    <dbReference type="NCBI Taxonomy" id="2029982"/>
    <lineage>
        <taxon>Bacteria</taxon>
        <taxon>Pseudomonadati</taxon>
        <taxon>Pseudomonadota</taxon>
        <taxon>Gammaproteobacteria</taxon>
        <taxon>Cellvibrionales</taxon>
        <taxon>Spongiibacteraceae</taxon>
        <taxon>BD1-7 clade</taxon>
    </lineage>
</organism>
<evidence type="ECO:0000256" key="2">
    <source>
        <dbReference type="ARBA" id="ARBA00022729"/>
    </source>
</evidence>
<feature type="domain" description="NodB homology" evidence="3">
    <location>
        <begin position="54"/>
        <end position="295"/>
    </location>
</feature>
<dbReference type="CDD" id="cd10918">
    <property type="entry name" value="CE4_NodB_like_5s_6s"/>
    <property type="match status" value="1"/>
</dbReference>
<comment type="subcellular location">
    <subcellularLocation>
        <location evidence="1">Secreted</location>
    </subcellularLocation>
</comment>
<dbReference type="InterPro" id="IPR002509">
    <property type="entry name" value="NODB_dom"/>
</dbReference>
<keyword evidence="5" id="KW-1185">Reference proteome</keyword>
<dbReference type="EMBL" id="CACSIO010000008">
    <property type="protein sequence ID" value="CAA0102452.1"/>
    <property type="molecule type" value="Genomic_DNA"/>
</dbReference>
<dbReference type="Proteomes" id="UP000441399">
    <property type="component" value="Unassembled WGS sequence"/>
</dbReference>
<dbReference type="Pfam" id="PF01522">
    <property type="entry name" value="Polysacc_deac_1"/>
    <property type="match status" value="2"/>
</dbReference>
<dbReference type="Gene3D" id="3.20.20.370">
    <property type="entry name" value="Glycoside hydrolase/deacetylase"/>
    <property type="match status" value="1"/>
</dbReference>
<keyword evidence="2" id="KW-0732">Signal</keyword>
<reference evidence="4 5" key="1">
    <citation type="submission" date="2019-11" db="EMBL/GenBank/DDBJ databases">
        <authorList>
            <person name="Holert J."/>
        </authorList>
    </citation>
    <scope>NUCLEOTIDE SEQUENCE [LARGE SCALE GENOMIC DNA]</scope>
    <source>
        <strain evidence="4">SB11_3</strain>
    </source>
</reference>
<dbReference type="PROSITE" id="PS51677">
    <property type="entry name" value="NODB"/>
    <property type="match status" value="1"/>
</dbReference>
<dbReference type="SUPFAM" id="SSF88713">
    <property type="entry name" value="Glycoside hydrolase/deacetylase"/>
    <property type="match status" value="1"/>
</dbReference>
<name>A0A5S9PF20_9GAMM</name>
<evidence type="ECO:0000313" key="4">
    <source>
        <dbReference type="EMBL" id="CAA0102452.1"/>
    </source>
</evidence>
<accession>A0A5S9PF20</accession>
<dbReference type="PANTHER" id="PTHR34216">
    <property type="match status" value="1"/>
</dbReference>
<evidence type="ECO:0000256" key="1">
    <source>
        <dbReference type="ARBA" id="ARBA00004613"/>
    </source>
</evidence>
<proteinExistence type="predicted"/>
<sequence>MLLYHGIDNVGDSRLNTRFISKDTFEQHLAYFKEHFHTVSLDEYYDAPAHPEKLTITITFDDGYRNNLTHALPLLEKYECPASFFITGIRDAGYDILWADLLDLVSHHSSEELAFSGLIFVKDKKGHFVDLSSRKTLKQFCKDSGWRFKLNMMHSLFAAIDPAILEQTRDYWVQMTTSEIRELSASPWATIGSHGYYHNNLDAIDLSSAKEELEHSRQFLEATTGTPISALAFPCGLYTRDVLKMCNQLGYNKLLAVDYLFDDDDLNLYLVERIGINPYISVTEQMAAILRGTYY</sequence>
<dbReference type="PANTHER" id="PTHR34216:SF3">
    <property type="entry name" value="POLY-BETA-1,6-N-ACETYL-D-GLUCOSAMINE N-DEACETYLASE"/>
    <property type="match status" value="1"/>
</dbReference>
<evidence type="ECO:0000259" key="3">
    <source>
        <dbReference type="PROSITE" id="PS51677"/>
    </source>
</evidence>
<dbReference type="InterPro" id="IPR051398">
    <property type="entry name" value="Polysacch_Deacetylase"/>
</dbReference>